<evidence type="ECO:0000313" key="2">
    <source>
        <dbReference type="EMBL" id="KFD51822.1"/>
    </source>
</evidence>
<reference evidence="2 4" key="1">
    <citation type="journal article" date="2014" name="Nat. Genet.">
        <title>Genome and transcriptome of the porcine whipworm Trichuris suis.</title>
        <authorList>
            <person name="Jex A.R."/>
            <person name="Nejsum P."/>
            <person name="Schwarz E.M."/>
            <person name="Hu L."/>
            <person name="Young N.D."/>
            <person name="Hall R.S."/>
            <person name="Korhonen P.K."/>
            <person name="Liao S."/>
            <person name="Thamsborg S."/>
            <person name="Xia J."/>
            <person name="Xu P."/>
            <person name="Wang S."/>
            <person name="Scheerlinck J.P."/>
            <person name="Hofmann A."/>
            <person name="Sternberg P.W."/>
            <person name="Wang J."/>
            <person name="Gasser R.B."/>
        </authorList>
    </citation>
    <scope>NUCLEOTIDE SEQUENCE [LARGE SCALE GENOMIC DNA]</scope>
    <source>
        <strain evidence="3">DCEP-RM93F</strain>
        <strain evidence="2">DCEP-RM93M</strain>
    </source>
</reference>
<dbReference type="Proteomes" id="UP000030764">
    <property type="component" value="Unassembled WGS sequence"/>
</dbReference>
<sequence>MQFNTVVTLSALLTIFCIGTLALREDVKARIDCARKDCAAHQKLWKNSQNATLFRNYLKCLDDCIEEKLHLKGQEQQQLLAPSRHSQ</sequence>
<keyword evidence="1" id="KW-0732">Signal</keyword>
<evidence type="ECO:0000256" key="1">
    <source>
        <dbReference type="SAM" id="SignalP"/>
    </source>
</evidence>
<proteinExistence type="predicted"/>
<dbReference type="Proteomes" id="UP000030758">
    <property type="component" value="Unassembled WGS sequence"/>
</dbReference>
<keyword evidence="4" id="KW-1185">Reference proteome</keyword>
<dbReference type="EMBL" id="KL367505">
    <property type="protein sequence ID" value="KFD68365.1"/>
    <property type="molecule type" value="Genomic_DNA"/>
</dbReference>
<feature type="chain" id="PRO_5007379169" evidence="1">
    <location>
        <begin position="23"/>
        <end position="87"/>
    </location>
</feature>
<organism evidence="2 4">
    <name type="scientific">Trichuris suis</name>
    <name type="common">pig whipworm</name>
    <dbReference type="NCBI Taxonomy" id="68888"/>
    <lineage>
        <taxon>Eukaryota</taxon>
        <taxon>Metazoa</taxon>
        <taxon>Ecdysozoa</taxon>
        <taxon>Nematoda</taxon>
        <taxon>Enoplea</taxon>
        <taxon>Dorylaimia</taxon>
        <taxon>Trichinellida</taxon>
        <taxon>Trichuridae</taxon>
        <taxon>Trichuris</taxon>
    </lineage>
</organism>
<dbReference type="AlphaFoldDB" id="A0A085M3M6"/>
<gene>
    <name evidence="2" type="ORF">M513_07349</name>
    <name evidence="3" type="ORF">M514_07349</name>
</gene>
<feature type="signal peptide" evidence="1">
    <location>
        <begin position="1"/>
        <end position="22"/>
    </location>
</feature>
<protein>
    <submittedName>
        <fullName evidence="2">Uncharacterized protein</fullName>
    </submittedName>
</protein>
<dbReference type="EMBL" id="KL363235">
    <property type="protein sequence ID" value="KFD51822.1"/>
    <property type="molecule type" value="Genomic_DNA"/>
</dbReference>
<accession>A0A085M3M6</accession>
<evidence type="ECO:0000313" key="3">
    <source>
        <dbReference type="EMBL" id="KFD68365.1"/>
    </source>
</evidence>
<name>A0A085M3M6_9BILA</name>
<evidence type="ECO:0000313" key="4">
    <source>
        <dbReference type="Proteomes" id="UP000030764"/>
    </source>
</evidence>